<dbReference type="Proteomes" id="UP000276133">
    <property type="component" value="Unassembled WGS sequence"/>
</dbReference>
<reference evidence="1 2" key="1">
    <citation type="journal article" date="2018" name="Sci. Rep.">
        <title>Genomic signatures of local adaptation to the degree of environmental predictability in rotifers.</title>
        <authorList>
            <person name="Franch-Gras L."/>
            <person name="Hahn C."/>
            <person name="Garcia-Roger E.M."/>
            <person name="Carmona M.J."/>
            <person name="Serra M."/>
            <person name="Gomez A."/>
        </authorList>
    </citation>
    <scope>NUCLEOTIDE SEQUENCE [LARGE SCALE GENOMIC DNA]</scope>
    <source>
        <strain evidence="1">HYR1</strain>
    </source>
</reference>
<organism evidence="1 2">
    <name type="scientific">Brachionus plicatilis</name>
    <name type="common">Marine rotifer</name>
    <name type="synonym">Brachionus muelleri</name>
    <dbReference type="NCBI Taxonomy" id="10195"/>
    <lineage>
        <taxon>Eukaryota</taxon>
        <taxon>Metazoa</taxon>
        <taxon>Spiralia</taxon>
        <taxon>Gnathifera</taxon>
        <taxon>Rotifera</taxon>
        <taxon>Eurotatoria</taxon>
        <taxon>Monogononta</taxon>
        <taxon>Pseudotrocha</taxon>
        <taxon>Ploima</taxon>
        <taxon>Brachionidae</taxon>
        <taxon>Brachionus</taxon>
    </lineage>
</organism>
<evidence type="ECO:0000313" key="1">
    <source>
        <dbReference type="EMBL" id="RMZ96979.1"/>
    </source>
</evidence>
<name>A0A3M7PDA4_BRAPC</name>
<protein>
    <submittedName>
        <fullName evidence="1">Uncharacterized protein</fullName>
    </submittedName>
</protein>
<feature type="non-terminal residue" evidence="1">
    <location>
        <position position="1"/>
    </location>
</feature>
<sequence length="60" mass="7171">ITIESLVKELSIKEKPRLCIFIAGHEWKIIDLVENMFNIKSTLKLIIYFEMKLNKYLQET</sequence>
<comment type="caution">
    <text evidence="1">The sequence shown here is derived from an EMBL/GenBank/DDBJ whole genome shotgun (WGS) entry which is preliminary data.</text>
</comment>
<evidence type="ECO:0000313" key="2">
    <source>
        <dbReference type="Proteomes" id="UP000276133"/>
    </source>
</evidence>
<gene>
    <name evidence="1" type="ORF">BpHYR1_032028</name>
</gene>
<dbReference type="EMBL" id="REGN01011726">
    <property type="protein sequence ID" value="RMZ96979.1"/>
    <property type="molecule type" value="Genomic_DNA"/>
</dbReference>
<dbReference type="AlphaFoldDB" id="A0A3M7PDA4"/>
<proteinExistence type="predicted"/>
<keyword evidence="2" id="KW-1185">Reference proteome</keyword>
<accession>A0A3M7PDA4</accession>